<organism evidence="1 2">
    <name type="scientific">Lentibacillus halodurans</name>
    <dbReference type="NCBI Taxonomy" id="237679"/>
    <lineage>
        <taxon>Bacteria</taxon>
        <taxon>Bacillati</taxon>
        <taxon>Bacillota</taxon>
        <taxon>Bacilli</taxon>
        <taxon>Bacillales</taxon>
        <taxon>Bacillaceae</taxon>
        <taxon>Lentibacillus</taxon>
    </lineage>
</organism>
<evidence type="ECO:0000313" key="2">
    <source>
        <dbReference type="Proteomes" id="UP000198642"/>
    </source>
</evidence>
<name>A0A1I1ADG5_9BACI</name>
<sequence length="45" mass="5270">MRISLVVKILLKINALLRKKEFIKTLVIMNLVLTTMTKVDYYSTL</sequence>
<evidence type="ECO:0000313" key="1">
    <source>
        <dbReference type="EMBL" id="SFB34520.1"/>
    </source>
</evidence>
<proteinExistence type="predicted"/>
<dbReference type="Proteomes" id="UP000198642">
    <property type="component" value="Unassembled WGS sequence"/>
</dbReference>
<dbReference type="AlphaFoldDB" id="A0A1I1ADG5"/>
<protein>
    <submittedName>
        <fullName evidence="1">Uncharacterized protein</fullName>
    </submittedName>
</protein>
<dbReference type="EMBL" id="FOJW01000017">
    <property type="protein sequence ID" value="SFB34520.1"/>
    <property type="molecule type" value="Genomic_DNA"/>
</dbReference>
<reference evidence="1 2" key="1">
    <citation type="submission" date="2016-10" db="EMBL/GenBank/DDBJ databases">
        <authorList>
            <person name="de Groot N.N."/>
        </authorList>
    </citation>
    <scope>NUCLEOTIDE SEQUENCE [LARGE SCALE GENOMIC DNA]</scope>
    <source>
        <strain evidence="1 2">CGMCC 1.3702</strain>
    </source>
</reference>
<accession>A0A1I1ADG5</accession>
<gene>
    <name evidence="1" type="ORF">SAMN04488072_11776</name>
</gene>
<keyword evidence="2" id="KW-1185">Reference proteome</keyword>